<dbReference type="PANTHER" id="PTHR47014">
    <property type="entry name" value="PLECKSTRIN HOMOLOGY DOMAIN-CONTAINING FAMILY S MEMBER 1"/>
    <property type="match status" value="1"/>
</dbReference>
<protein>
    <submittedName>
        <fullName evidence="2">Uncharacterized protein</fullName>
    </submittedName>
</protein>
<comment type="caution">
    <text evidence="2">The sequence shown here is derived from an EMBL/GenBank/DDBJ whole genome shotgun (WGS) entry which is preliminary data.</text>
</comment>
<dbReference type="InterPro" id="IPR042986">
    <property type="entry name" value="PLEKHS1"/>
</dbReference>
<evidence type="ECO:0000313" key="3">
    <source>
        <dbReference type="Proteomes" id="UP000308365"/>
    </source>
</evidence>
<feature type="region of interest" description="Disordered" evidence="1">
    <location>
        <begin position="295"/>
        <end position="315"/>
    </location>
</feature>
<organism evidence="2 3">
    <name type="scientific">Monodon monoceros</name>
    <name type="common">Narwhal</name>
    <name type="synonym">Ceratodon monodon</name>
    <dbReference type="NCBI Taxonomy" id="40151"/>
    <lineage>
        <taxon>Eukaryota</taxon>
        <taxon>Metazoa</taxon>
        <taxon>Chordata</taxon>
        <taxon>Craniata</taxon>
        <taxon>Vertebrata</taxon>
        <taxon>Euteleostomi</taxon>
        <taxon>Mammalia</taxon>
        <taxon>Eutheria</taxon>
        <taxon>Laurasiatheria</taxon>
        <taxon>Artiodactyla</taxon>
        <taxon>Whippomorpha</taxon>
        <taxon>Cetacea</taxon>
        <taxon>Odontoceti</taxon>
        <taxon>Monodontidae</taxon>
        <taxon>Monodon</taxon>
    </lineage>
</organism>
<dbReference type="EMBL" id="RWIC01000004">
    <property type="protein sequence ID" value="TKC53564.1"/>
    <property type="molecule type" value="Genomic_DNA"/>
</dbReference>
<dbReference type="SUPFAM" id="SSF50729">
    <property type="entry name" value="PH domain-like"/>
    <property type="match status" value="1"/>
</dbReference>
<feature type="compositionally biased region" description="Polar residues" evidence="1">
    <location>
        <begin position="299"/>
        <end position="315"/>
    </location>
</feature>
<evidence type="ECO:0000256" key="1">
    <source>
        <dbReference type="SAM" id="MobiDB-lite"/>
    </source>
</evidence>
<dbReference type="Proteomes" id="UP000308365">
    <property type="component" value="Unassembled WGS sequence"/>
</dbReference>
<accession>A0A4U1FU26</accession>
<reference evidence="3" key="1">
    <citation type="journal article" date="2019" name="IScience">
        <title>Narwhal Genome Reveals Long-Term Low Genetic Diversity despite Current Large Abundance Size.</title>
        <authorList>
            <person name="Westbury M.V."/>
            <person name="Petersen B."/>
            <person name="Garde E."/>
            <person name="Heide-Jorgensen M.P."/>
            <person name="Lorenzen E.D."/>
        </authorList>
    </citation>
    <scope>NUCLEOTIDE SEQUENCE [LARGE SCALE GENOMIC DNA]</scope>
</reference>
<dbReference type="InterPro" id="IPR011993">
    <property type="entry name" value="PH-like_dom_sf"/>
</dbReference>
<feature type="non-terminal residue" evidence="2">
    <location>
        <position position="1"/>
    </location>
</feature>
<proteinExistence type="predicted"/>
<sequence length="475" mass="53183">KQFTLYYENEVCKQDYFIKSPPPQLFFSATSWKKRLFILSKSGEKGFSLSYYKDHHHRGSIEIDQSSSIEVGISNHEKMQSVQKMFNCHHDEVMSIRATNREYFLIGYDRRNSHLVIEGPIQTPSLSLVLPAHRRLSARPQQEKVFQTCGDPDSRSKFKLCGLLDVTLEDPRMFSTQLIDYAFSRKHHLMEKRSSGLREAHLPHAFLSETAQDTEEESHYINPRSILLELDDIIAASDSGEPIEPIGPGSPDQVSKAVECHYMSMKSCVSEESSHKSADGKEESQTLADILNGELHPQEQGSGTGSCLSPANTEAQITNDKKGSASLSVVQLSILINNIPDEIQVEKLNMFLSPPDIINHLALREAAGRICVAQWDGPPHLGCLFFHGDHLLAVNDLKPQSLEEVSLFLSRSIEREKVKLTIARIPNSEKFHAVACTCHLPDQGIKPSKLDTSVLERTLDRSLAIKKGQQKGSGE</sequence>
<name>A0A4U1FU26_MONMO</name>
<dbReference type="Gene3D" id="2.30.29.30">
    <property type="entry name" value="Pleckstrin-homology domain (PH domain)/Phosphotyrosine-binding domain (PTB)"/>
    <property type="match status" value="1"/>
</dbReference>
<gene>
    <name evidence="2" type="ORF">EI555_015514</name>
</gene>
<dbReference type="PANTHER" id="PTHR47014:SF1">
    <property type="entry name" value="PLECKSTRIN HOMOLOGY DOMAIN-CONTAINING FAMILY S MEMBER 1"/>
    <property type="match status" value="1"/>
</dbReference>
<evidence type="ECO:0000313" key="2">
    <source>
        <dbReference type="EMBL" id="TKC53564.1"/>
    </source>
</evidence>
<dbReference type="AlphaFoldDB" id="A0A4U1FU26"/>